<dbReference type="AlphaFoldDB" id="A0A834W7V1"/>
<accession>A0A834W7V1</accession>
<gene>
    <name evidence="1" type="ORF">G2W53_033323</name>
</gene>
<dbReference type="Proteomes" id="UP000634136">
    <property type="component" value="Unassembled WGS sequence"/>
</dbReference>
<name>A0A834W7V1_9FABA</name>
<evidence type="ECO:0000313" key="2">
    <source>
        <dbReference type="Proteomes" id="UP000634136"/>
    </source>
</evidence>
<dbReference type="EMBL" id="JAAIUW010000010">
    <property type="protein sequence ID" value="KAF7812347.1"/>
    <property type="molecule type" value="Genomic_DNA"/>
</dbReference>
<keyword evidence="2" id="KW-1185">Reference proteome</keyword>
<comment type="caution">
    <text evidence="1">The sequence shown here is derived from an EMBL/GenBank/DDBJ whole genome shotgun (WGS) entry which is preliminary data.</text>
</comment>
<protein>
    <submittedName>
        <fullName evidence="1">Uncharacterized protein</fullName>
    </submittedName>
</protein>
<proteinExistence type="predicted"/>
<reference evidence="1" key="1">
    <citation type="submission" date="2020-09" db="EMBL/GenBank/DDBJ databases">
        <title>Genome-Enabled Discovery of Anthraquinone Biosynthesis in Senna tora.</title>
        <authorList>
            <person name="Kang S.-H."/>
            <person name="Pandey R.P."/>
            <person name="Lee C.-M."/>
            <person name="Sim J.-S."/>
            <person name="Jeong J.-T."/>
            <person name="Choi B.-S."/>
            <person name="Jung M."/>
            <person name="Ginzburg D."/>
            <person name="Zhao K."/>
            <person name="Won S.Y."/>
            <person name="Oh T.-J."/>
            <person name="Yu Y."/>
            <person name="Kim N.-H."/>
            <person name="Lee O.R."/>
            <person name="Lee T.-H."/>
            <person name="Bashyal P."/>
            <person name="Kim T.-S."/>
            <person name="Lee W.-H."/>
            <person name="Kawkins C."/>
            <person name="Kim C.-K."/>
            <person name="Kim J.S."/>
            <person name="Ahn B.O."/>
            <person name="Rhee S.Y."/>
            <person name="Sohng J.K."/>
        </authorList>
    </citation>
    <scope>NUCLEOTIDE SEQUENCE</scope>
    <source>
        <tissue evidence="1">Leaf</tissue>
    </source>
</reference>
<organism evidence="1 2">
    <name type="scientific">Senna tora</name>
    <dbReference type="NCBI Taxonomy" id="362788"/>
    <lineage>
        <taxon>Eukaryota</taxon>
        <taxon>Viridiplantae</taxon>
        <taxon>Streptophyta</taxon>
        <taxon>Embryophyta</taxon>
        <taxon>Tracheophyta</taxon>
        <taxon>Spermatophyta</taxon>
        <taxon>Magnoliopsida</taxon>
        <taxon>eudicotyledons</taxon>
        <taxon>Gunneridae</taxon>
        <taxon>Pentapetalae</taxon>
        <taxon>rosids</taxon>
        <taxon>fabids</taxon>
        <taxon>Fabales</taxon>
        <taxon>Fabaceae</taxon>
        <taxon>Caesalpinioideae</taxon>
        <taxon>Cassia clade</taxon>
        <taxon>Senna</taxon>
    </lineage>
</organism>
<sequence>MGRVQVIPALQRRERKIHISASPLMMLSQQVPIGL</sequence>
<evidence type="ECO:0000313" key="1">
    <source>
        <dbReference type="EMBL" id="KAF7812347.1"/>
    </source>
</evidence>